<dbReference type="Pfam" id="PF00498">
    <property type="entry name" value="FHA"/>
    <property type="match status" value="1"/>
</dbReference>
<evidence type="ECO:0000256" key="1">
    <source>
        <dbReference type="SAM" id="MobiDB-lite"/>
    </source>
</evidence>
<evidence type="ECO:0000313" key="4">
    <source>
        <dbReference type="WBParaSite" id="SMUV_0000534001-mRNA-1"/>
    </source>
</evidence>
<name>A0A0N5ALC8_9BILA</name>
<dbReference type="FunFam" id="2.60.200.20:FF:000019">
    <property type="entry name" value="Nuclear inhibitor of protein phosphatase"/>
    <property type="match status" value="1"/>
</dbReference>
<reference evidence="4" key="1">
    <citation type="submission" date="2017-02" db="UniProtKB">
        <authorList>
            <consortium name="WormBaseParasite"/>
        </authorList>
    </citation>
    <scope>IDENTIFICATION</scope>
</reference>
<dbReference type="Gene3D" id="2.60.200.20">
    <property type="match status" value="1"/>
</dbReference>
<evidence type="ECO:0000259" key="2">
    <source>
        <dbReference type="PROSITE" id="PS50006"/>
    </source>
</evidence>
<dbReference type="PROSITE" id="PS50006">
    <property type="entry name" value="FHA_DOMAIN"/>
    <property type="match status" value="1"/>
</dbReference>
<dbReference type="CDD" id="cd22674">
    <property type="entry name" value="FHA_PPP1R8"/>
    <property type="match status" value="1"/>
</dbReference>
<dbReference type="InterPro" id="IPR008984">
    <property type="entry name" value="SMAD_FHA_dom_sf"/>
</dbReference>
<dbReference type="WBParaSite" id="SMUV_0000534001-mRNA-1">
    <property type="protein sequence ID" value="SMUV_0000534001-mRNA-1"/>
    <property type="gene ID" value="SMUV_0000534001"/>
</dbReference>
<dbReference type="SMART" id="SM00240">
    <property type="entry name" value="FHA"/>
    <property type="match status" value="1"/>
</dbReference>
<feature type="compositionally biased region" description="Polar residues" evidence="1">
    <location>
        <begin position="9"/>
        <end position="20"/>
    </location>
</feature>
<feature type="region of interest" description="Disordered" evidence="1">
    <location>
        <begin position="248"/>
        <end position="286"/>
    </location>
</feature>
<dbReference type="InterPro" id="IPR000253">
    <property type="entry name" value="FHA_dom"/>
</dbReference>
<dbReference type="STRING" id="451379.A0A0N5ALC8"/>
<sequence length="286" mass="32401">MAAAASTDGPKTTQEGSNTTSQLVKYDIPNWAGRPPNGFHLDVVKGEQLVQVNEESGIVSDFSSISTYLQKLMVDEKRAYYFGRNPEQCDFVVEHASCSRVHAVLIYHRFLQRFGLVDLNSCHGTFVGKMRLEPYQPVFIEEGNIFHFGASTRRYILRGRLGVLDEDEDGNKDVLPQEHELENLTEYNTALNRRIQVIPISLEDARRKKRQRGNVSFLEEETIINPEDVDPTIGRFRNLVTTAIISSKRKGMTEESGDAEKEGPAPKKILRPGRIDDSKNPARYFL</sequence>
<proteinExistence type="predicted"/>
<dbReference type="SUPFAM" id="SSF49879">
    <property type="entry name" value="SMAD/FHA domain"/>
    <property type="match status" value="1"/>
</dbReference>
<organism evidence="3 4">
    <name type="scientific">Syphacia muris</name>
    <dbReference type="NCBI Taxonomy" id="451379"/>
    <lineage>
        <taxon>Eukaryota</taxon>
        <taxon>Metazoa</taxon>
        <taxon>Ecdysozoa</taxon>
        <taxon>Nematoda</taxon>
        <taxon>Chromadorea</taxon>
        <taxon>Rhabditida</taxon>
        <taxon>Spirurina</taxon>
        <taxon>Oxyuridomorpha</taxon>
        <taxon>Oxyuroidea</taxon>
        <taxon>Oxyuridae</taxon>
        <taxon>Syphacia</taxon>
    </lineage>
</organism>
<keyword evidence="3" id="KW-1185">Reference proteome</keyword>
<evidence type="ECO:0000313" key="3">
    <source>
        <dbReference type="Proteomes" id="UP000046393"/>
    </source>
</evidence>
<feature type="region of interest" description="Disordered" evidence="1">
    <location>
        <begin position="1"/>
        <end position="20"/>
    </location>
</feature>
<dbReference type="InterPro" id="IPR050923">
    <property type="entry name" value="Cell_Proc_Reg/RNA_Proc"/>
</dbReference>
<dbReference type="PANTHER" id="PTHR23308">
    <property type="entry name" value="NUCLEAR INHIBITOR OF PROTEIN PHOSPHATASE-1"/>
    <property type="match status" value="1"/>
</dbReference>
<feature type="domain" description="FHA" evidence="2">
    <location>
        <begin position="80"/>
        <end position="132"/>
    </location>
</feature>
<dbReference type="AlphaFoldDB" id="A0A0N5ALC8"/>
<dbReference type="Proteomes" id="UP000046393">
    <property type="component" value="Unplaced"/>
</dbReference>
<dbReference type="Gene3D" id="6.10.250.1290">
    <property type="match status" value="1"/>
</dbReference>
<protein>
    <submittedName>
        <fullName evidence="4">FHA domain-containing protein</fullName>
    </submittedName>
</protein>
<accession>A0A0N5ALC8</accession>